<dbReference type="InterPro" id="IPR000568">
    <property type="entry name" value="ATP_synth_F0_asu"/>
</dbReference>
<keyword evidence="4 11" id="KW-0138">CF(0)</keyword>
<evidence type="ECO:0000256" key="7">
    <source>
        <dbReference type="ARBA" id="ARBA00022989"/>
    </source>
</evidence>
<evidence type="ECO:0000256" key="8">
    <source>
        <dbReference type="ARBA" id="ARBA00023065"/>
    </source>
</evidence>
<evidence type="ECO:0000313" key="13">
    <source>
        <dbReference type="EMBL" id="WQG85644.1"/>
    </source>
</evidence>
<keyword evidence="14" id="KW-1185">Reference proteome</keyword>
<comment type="function">
    <text evidence="11 12">Key component of the proton channel; it plays a direct role in the translocation of protons across the membrane.</text>
</comment>
<accession>A0ABZ0X5L3</accession>
<dbReference type="CDD" id="cd00310">
    <property type="entry name" value="ATP-synt_Fo_a_6"/>
    <property type="match status" value="1"/>
</dbReference>
<comment type="subcellular location">
    <subcellularLocation>
        <location evidence="11 12">Cell membrane</location>
        <topology evidence="11 12">Multi-pass membrane protein</topology>
    </subcellularLocation>
    <subcellularLocation>
        <location evidence="1">Membrane</location>
        <topology evidence="1">Multi-pass membrane protein</topology>
    </subcellularLocation>
</comment>
<dbReference type="RefSeq" id="WP_018623637.1">
    <property type="nucleotide sequence ID" value="NZ_CP140158.1"/>
</dbReference>
<evidence type="ECO:0000256" key="5">
    <source>
        <dbReference type="ARBA" id="ARBA00022692"/>
    </source>
</evidence>
<keyword evidence="10 11" id="KW-0066">ATP synthesis</keyword>
<feature type="transmembrane region" description="Helical" evidence="11">
    <location>
        <begin position="57"/>
        <end position="75"/>
    </location>
</feature>
<evidence type="ECO:0000256" key="11">
    <source>
        <dbReference type="HAMAP-Rule" id="MF_01393"/>
    </source>
</evidence>
<evidence type="ECO:0000256" key="10">
    <source>
        <dbReference type="ARBA" id="ARBA00023310"/>
    </source>
</evidence>
<dbReference type="PROSITE" id="PS00449">
    <property type="entry name" value="ATPASE_A"/>
    <property type="match status" value="1"/>
</dbReference>
<feature type="transmembrane region" description="Helical" evidence="11">
    <location>
        <begin position="166"/>
        <end position="185"/>
    </location>
</feature>
<evidence type="ECO:0000313" key="14">
    <source>
        <dbReference type="Proteomes" id="UP001324185"/>
    </source>
</evidence>
<dbReference type="PANTHER" id="PTHR42823:SF3">
    <property type="entry name" value="ATP SYNTHASE SUBUNIT A, CHLOROPLASTIC"/>
    <property type="match status" value="1"/>
</dbReference>
<dbReference type="InterPro" id="IPR045082">
    <property type="entry name" value="ATP_syn_F0_a_bact/chloroplast"/>
</dbReference>
<keyword evidence="8 11" id="KW-0406">Ion transport</keyword>
<evidence type="ECO:0000256" key="9">
    <source>
        <dbReference type="ARBA" id="ARBA00023136"/>
    </source>
</evidence>
<dbReference type="SUPFAM" id="SSF81336">
    <property type="entry name" value="F1F0 ATP synthase subunit A"/>
    <property type="match status" value="1"/>
</dbReference>
<reference evidence="13 14" key="1">
    <citation type="submission" date="2023-11" db="EMBL/GenBank/DDBJ databases">
        <title>MicrobeMod: A computational toolkit for identifying prokaryotic methylation and restriction-modification with nanopore sequencing.</title>
        <authorList>
            <person name="Crits-Christoph A."/>
            <person name="Kang S.C."/>
            <person name="Lee H."/>
            <person name="Ostrov N."/>
        </authorList>
    </citation>
    <scope>NUCLEOTIDE SEQUENCE [LARGE SCALE GENOMIC DNA]</scope>
    <source>
        <strain evidence="13 14">DSMZ 16071</strain>
    </source>
</reference>
<dbReference type="InterPro" id="IPR023011">
    <property type="entry name" value="ATP_synth_F0_asu_AS"/>
</dbReference>
<feature type="transmembrane region" description="Helical" evidence="11">
    <location>
        <begin position="111"/>
        <end position="129"/>
    </location>
</feature>
<evidence type="ECO:0000256" key="2">
    <source>
        <dbReference type="ARBA" id="ARBA00006810"/>
    </source>
</evidence>
<dbReference type="Pfam" id="PF00119">
    <property type="entry name" value="ATP-synt_A"/>
    <property type="match status" value="1"/>
</dbReference>
<evidence type="ECO:0000256" key="4">
    <source>
        <dbReference type="ARBA" id="ARBA00022547"/>
    </source>
</evidence>
<dbReference type="InterPro" id="IPR035908">
    <property type="entry name" value="F0_ATP_A_sf"/>
</dbReference>
<keyword evidence="5 11" id="KW-0812">Transmembrane</keyword>
<proteinExistence type="inferred from homology"/>
<evidence type="ECO:0000256" key="3">
    <source>
        <dbReference type="ARBA" id="ARBA00022448"/>
    </source>
</evidence>
<dbReference type="HAMAP" id="MF_01393">
    <property type="entry name" value="ATP_synth_a_bact"/>
    <property type="match status" value="1"/>
</dbReference>
<sequence length="301" mass="33835">MASSENVDSVGYIKHHLQNLQVCKTDDGWMWNNELADQGITNACENAGFWTFNVDSLFFAFILGALFCFSFWRVAKNAKIDNPGRWQSMVEMIVEFVDKSVKDTFHGRNPLIAPLALTIFVWVILMNMMDWVPVDLLPWVAEQTNVHVLGNEPHTSYLKFLPTADVNITFSLSIGVFLMILFYSIKVKGIGGFLGELTLHPFSSKNKFVQVLLIPVNLLMETIGLVAKPISLGLRLFGNLYAAELLFILIAILFSTGVGGFIGGFISYMGWAIFHILVIPLQAFIFMMLTIVYLSQAHEDH</sequence>
<organism evidence="13 14">
    <name type="scientific">Kangiella aquimarina</name>
    <dbReference type="NCBI Taxonomy" id="261965"/>
    <lineage>
        <taxon>Bacteria</taxon>
        <taxon>Pseudomonadati</taxon>
        <taxon>Pseudomonadota</taxon>
        <taxon>Gammaproteobacteria</taxon>
        <taxon>Kangiellales</taxon>
        <taxon>Kangiellaceae</taxon>
        <taxon>Kangiella</taxon>
    </lineage>
</organism>
<dbReference type="Gene3D" id="1.20.120.220">
    <property type="entry name" value="ATP synthase, F0 complex, subunit A"/>
    <property type="match status" value="1"/>
</dbReference>
<dbReference type="PANTHER" id="PTHR42823">
    <property type="entry name" value="ATP SYNTHASE SUBUNIT A, CHLOROPLASTIC"/>
    <property type="match status" value="1"/>
</dbReference>
<keyword evidence="6 11" id="KW-0375">Hydrogen ion transport</keyword>
<feature type="transmembrane region" description="Helical" evidence="11">
    <location>
        <begin position="272"/>
        <end position="294"/>
    </location>
</feature>
<feature type="transmembrane region" description="Helical" evidence="11">
    <location>
        <begin position="245"/>
        <end position="266"/>
    </location>
</feature>
<dbReference type="NCBIfam" id="TIGR01131">
    <property type="entry name" value="ATP_synt_6_or_A"/>
    <property type="match status" value="1"/>
</dbReference>
<evidence type="ECO:0000256" key="1">
    <source>
        <dbReference type="ARBA" id="ARBA00004141"/>
    </source>
</evidence>
<name>A0ABZ0X5L3_9GAMM</name>
<protein>
    <recommendedName>
        <fullName evidence="11 12">ATP synthase subunit a</fullName>
    </recommendedName>
    <alternativeName>
        <fullName evidence="11">ATP synthase F0 sector subunit a</fullName>
    </alternativeName>
    <alternativeName>
        <fullName evidence="11">F-ATPase subunit 6</fullName>
    </alternativeName>
</protein>
<evidence type="ECO:0000256" key="6">
    <source>
        <dbReference type="ARBA" id="ARBA00022781"/>
    </source>
</evidence>
<dbReference type="Proteomes" id="UP001324185">
    <property type="component" value="Chromosome"/>
</dbReference>
<dbReference type="EMBL" id="CP140158">
    <property type="protein sequence ID" value="WQG85644.1"/>
    <property type="molecule type" value="Genomic_DNA"/>
</dbReference>
<dbReference type="NCBIfam" id="NF004477">
    <property type="entry name" value="PRK05815.1-1"/>
    <property type="match status" value="1"/>
</dbReference>
<evidence type="ECO:0000256" key="12">
    <source>
        <dbReference type="RuleBase" id="RU000483"/>
    </source>
</evidence>
<keyword evidence="9 11" id="KW-0472">Membrane</keyword>
<keyword evidence="11" id="KW-1003">Cell membrane</keyword>
<comment type="similarity">
    <text evidence="2 11 12">Belongs to the ATPase A chain family.</text>
</comment>
<keyword evidence="3 11" id="KW-0813">Transport</keyword>
<gene>
    <name evidence="11 13" type="primary">atpB</name>
    <name evidence="13" type="ORF">SR900_01880</name>
</gene>
<keyword evidence="7 11" id="KW-1133">Transmembrane helix</keyword>